<dbReference type="InterPro" id="IPR011989">
    <property type="entry name" value="ARM-like"/>
</dbReference>
<comment type="caution">
    <text evidence="1">The sequence shown here is derived from an EMBL/GenBank/DDBJ whole genome shotgun (WGS) entry which is preliminary data.</text>
</comment>
<evidence type="ECO:0008006" key="3">
    <source>
        <dbReference type="Google" id="ProtNLM"/>
    </source>
</evidence>
<accession>A0A0M0BXH6</accession>
<dbReference type="Proteomes" id="UP000037237">
    <property type="component" value="Unassembled WGS sequence"/>
</dbReference>
<name>A0A0M0BXH6_9ARCH</name>
<dbReference type="AlphaFoldDB" id="A0A0M0BXH6"/>
<evidence type="ECO:0000313" key="1">
    <source>
        <dbReference type="EMBL" id="KON33164.1"/>
    </source>
</evidence>
<dbReference type="InterPro" id="IPR016024">
    <property type="entry name" value="ARM-type_fold"/>
</dbReference>
<dbReference type="SUPFAM" id="SSF48371">
    <property type="entry name" value="ARM repeat"/>
    <property type="match status" value="1"/>
</dbReference>
<evidence type="ECO:0000313" key="2">
    <source>
        <dbReference type="Proteomes" id="UP000037237"/>
    </source>
</evidence>
<reference evidence="1 2" key="1">
    <citation type="submission" date="2015-06" db="EMBL/GenBank/DDBJ databases">
        <title>New insights into the roles of widespread benthic archaea in carbon and nitrogen cycling.</title>
        <authorList>
            <person name="Lazar C.S."/>
            <person name="Baker B.J."/>
            <person name="Seitz K.W."/>
            <person name="Hyde A.S."/>
            <person name="Dick G.J."/>
            <person name="Hinrichs K.-U."/>
            <person name="Teske A.P."/>
        </authorList>
    </citation>
    <scope>NUCLEOTIDE SEQUENCE [LARGE SCALE GENOMIC DNA]</scope>
    <source>
        <strain evidence="1">SG8-32-1</strain>
    </source>
</reference>
<proteinExistence type="predicted"/>
<gene>
    <name evidence="1" type="ORF">AC477_01905</name>
</gene>
<sequence>MVEPTDFVYLVQGLVDKSLTKEDLLYKVKQDFNLISFLLRGVNSEKAAVRYGCAKVLMDLSEECPEQLYSHMQSFIDLLDSKYRILTWNAFSIIANLTRVDKYKKFDLIFEKYYSFLHNDHMVTVANVVGNSGKIAQAKPYLIPKITSELLKVQYLSTGPHLTEECKRVIAQSTIITFDSFFDRINQKEMVISFVRSHVDSPRKKLKKIAQTFLEKWEVQPDS</sequence>
<protein>
    <recommendedName>
        <fullName evidence="3">Condensin complex subunit 1 C-terminal domain-containing protein</fullName>
    </recommendedName>
</protein>
<dbReference type="EMBL" id="LFWU01000038">
    <property type="protein sequence ID" value="KON33164.1"/>
    <property type="molecule type" value="Genomic_DNA"/>
</dbReference>
<dbReference type="Gene3D" id="1.25.10.10">
    <property type="entry name" value="Leucine-rich Repeat Variant"/>
    <property type="match status" value="1"/>
</dbReference>
<organism evidence="1 2">
    <name type="scientific">miscellaneous Crenarchaeota group-1 archaeon SG8-32-1</name>
    <dbReference type="NCBI Taxonomy" id="1685124"/>
    <lineage>
        <taxon>Archaea</taxon>
        <taxon>Candidatus Bathyarchaeota</taxon>
        <taxon>MCG-1</taxon>
    </lineage>
</organism>